<reference evidence="1" key="1">
    <citation type="submission" date="2024-02" db="EMBL/GenBank/DDBJ databases">
        <title>Metagenome Assembled Genome of Zalaria obscura JY119.</title>
        <authorList>
            <person name="Vighnesh L."/>
            <person name="Jagadeeshwari U."/>
            <person name="Venkata Ramana C."/>
            <person name="Sasikala C."/>
        </authorList>
    </citation>
    <scope>NUCLEOTIDE SEQUENCE</scope>
    <source>
        <strain evidence="1">JY119</strain>
    </source>
</reference>
<keyword evidence="2" id="KW-1185">Reference proteome</keyword>
<sequence length="84" mass="8865">MSNQGYYGGPQAPPQAYGGYNQPHDATTPAPTCAMAPQRRHAVVADLPSVLVCALLEPVHSFEAPVPRTPISLATKHLPLSAFS</sequence>
<dbReference type="EMBL" id="JAMKPW020000011">
    <property type="protein sequence ID" value="KAK8213519.1"/>
    <property type="molecule type" value="Genomic_DNA"/>
</dbReference>
<evidence type="ECO:0000313" key="1">
    <source>
        <dbReference type="EMBL" id="KAK8213519.1"/>
    </source>
</evidence>
<organism evidence="1 2">
    <name type="scientific">Zalaria obscura</name>
    <dbReference type="NCBI Taxonomy" id="2024903"/>
    <lineage>
        <taxon>Eukaryota</taxon>
        <taxon>Fungi</taxon>
        <taxon>Dikarya</taxon>
        <taxon>Ascomycota</taxon>
        <taxon>Pezizomycotina</taxon>
        <taxon>Dothideomycetes</taxon>
        <taxon>Dothideomycetidae</taxon>
        <taxon>Dothideales</taxon>
        <taxon>Zalariaceae</taxon>
        <taxon>Zalaria</taxon>
    </lineage>
</organism>
<protein>
    <submittedName>
        <fullName evidence="1">Uncharacterized protein</fullName>
    </submittedName>
</protein>
<evidence type="ECO:0000313" key="2">
    <source>
        <dbReference type="Proteomes" id="UP001320706"/>
    </source>
</evidence>
<accession>A0ACC3SHL1</accession>
<dbReference type="Proteomes" id="UP001320706">
    <property type="component" value="Unassembled WGS sequence"/>
</dbReference>
<comment type="caution">
    <text evidence="1">The sequence shown here is derived from an EMBL/GenBank/DDBJ whole genome shotgun (WGS) entry which is preliminary data.</text>
</comment>
<proteinExistence type="predicted"/>
<gene>
    <name evidence="1" type="ORF">M8818_002821</name>
</gene>
<name>A0ACC3SHL1_9PEZI</name>